<evidence type="ECO:0008006" key="3">
    <source>
        <dbReference type="Google" id="ProtNLM"/>
    </source>
</evidence>
<reference evidence="1 2" key="1">
    <citation type="submission" date="2020-08" db="EMBL/GenBank/DDBJ databases">
        <title>Genomic Encyclopedia of Type Strains, Phase IV (KMG-IV): sequencing the most valuable type-strain genomes for metagenomic binning, comparative biology and taxonomic classification.</title>
        <authorList>
            <person name="Goeker M."/>
        </authorList>
    </citation>
    <scope>NUCLEOTIDE SEQUENCE [LARGE SCALE GENOMIC DNA]</scope>
    <source>
        <strain evidence="1 2">DSM 103377</strain>
    </source>
</reference>
<dbReference type="EMBL" id="JACIJS010000003">
    <property type="protein sequence ID" value="MBB5514989.1"/>
    <property type="molecule type" value="Genomic_DNA"/>
</dbReference>
<comment type="caution">
    <text evidence="1">The sequence shown here is derived from an EMBL/GenBank/DDBJ whole genome shotgun (WGS) entry which is preliminary data.</text>
</comment>
<keyword evidence="2" id="KW-1185">Reference proteome</keyword>
<dbReference type="RefSeq" id="WP_184009165.1">
    <property type="nucleotide sequence ID" value="NZ_JACIJS010000003.1"/>
</dbReference>
<sequence length="111" mass="11772">MAGIECTVVTDGHDASRFCLTHALDAVVIDLDLPGGGVLALIDLIVLRNPDIPIIPINNGEVFSDGCLFEVIANARFMITPDTSGTDLAHCLLHCMARPTAGQDAPRLNYA</sequence>
<organism evidence="1 2">
    <name type="scientific">Rubricella aquisinus</name>
    <dbReference type="NCBI Taxonomy" id="2028108"/>
    <lineage>
        <taxon>Bacteria</taxon>
        <taxon>Pseudomonadati</taxon>
        <taxon>Pseudomonadota</taxon>
        <taxon>Alphaproteobacteria</taxon>
        <taxon>Rhodobacterales</taxon>
        <taxon>Paracoccaceae</taxon>
        <taxon>Rubricella</taxon>
    </lineage>
</organism>
<evidence type="ECO:0000313" key="2">
    <source>
        <dbReference type="Proteomes" id="UP000553766"/>
    </source>
</evidence>
<dbReference type="Gene3D" id="3.40.50.2300">
    <property type="match status" value="1"/>
</dbReference>
<accession>A0A840WIQ6</accession>
<dbReference type="AlphaFoldDB" id="A0A840WIQ6"/>
<evidence type="ECO:0000313" key="1">
    <source>
        <dbReference type="EMBL" id="MBB5514989.1"/>
    </source>
</evidence>
<dbReference type="Proteomes" id="UP000553766">
    <property type="component" value="Unassembled WGS sequence"/>
</dbReference>
<dbReference type="CDD" id="cd00156">
    <property type="entry name" value="REC"/>
    <property type="match status" value="1"/>
</dbReference>
<dbReference type="InterPro" id="IPR011006">
    <property type="entry name" value="CheY-like_superfamily"/>
</dbReference>
<name>A0A840WIQ6_9RHOB</name>
<proteinExistence type="predicted"/>
<gene>
    <name evidence="1" type="ORF">FHS89_000999</name>
</gene>
<dbReference type="SUPFAM" id="SSF52172">
    <property type="entry name" value="CheY-like"/>
    <property type="match status" value="1"/>
</dbReference>
<protein>
    <recommendedName>
        <fullName evidence="3">Response regulatory domain-containing protein</fullName>
    </recommendedName>
</protein>